<protein>
    <recommendedName>
        <fullName evidence="4">BHLH domain-containing protein</fullName>
    </recommendedName>
</protein>
<dbReference type="SUPFAM" id="SSF47459">
    <property type="entry name" value="HLH, helix-loop-helix DNA-binding domain"/>
    <property type="match status" value="1"/>
</dbReference>
<feature type="region of interest" description="Disordered" evidence="1">
    <location>
        <begin position="1"/>
        <end position="50"/>
    </location>
</feature>
<feature type="compositionally biased region" description="Acidic residues" evidence="1">
    <location>
        <begin position="147"/>
        <end position="163"/>
    </location>
</feature>
<dbReference type="InterPro" id="IPR036638">
    <property type="entry name" value="HLH_DNA-bd_sf"/>
</dbReference>
<evidence type="ECO:0000313" key="2">
    <source>
        <dbReference type="EMBL" id="TRY74602.1"/>
    </source>
</evidence>
<reference evidence="2 3" key="1">
    <citation type="journal article" date="2018" name="Nat. Ecol. Evol.">
        <title>Genomic signatures of mitonuclear coevolution across populations of Tigriopus californicus.</title>
        <authorList>
            <person name="Barreto F.S."/>
            <person name="Watson E.T."/>
            <person name="Lima T.G."/>
            <person name="Willett C.S."/>
            <person name="Edmands S."/>
            <person name="Li W."/>
            <person name="Burton R.S."/>
        </authorList>
    </citation>
    <scope>NUCLEOTIDE SEQUENCE [LARGE SCALE GENOMIC DNA]</scope>
    <source>
        <strain evidence="2 3">San Diego</strain>
    </source>
</reference>
<organism evidence="2 3">
    <name type="scientific">Tigriopus californicus</name>
    <name type="common">Marine copepod</name>
    <dbReference type="NCBI Taxonomy" id="6832"/>
    <lineage>
        <taxon>Eukaryota</taxon>
        <taxon>Metazoa</taxon>
        <taxon>Ecdysozoa</taxon>
        <taxon>Arthropoda</taxon>
        <taxon>Crustacea</taxon>
        <taxon>Multicrustacea</taxon>
        <taxon>Hexanauplia</taxon>
        <taxon>Copepoda</taxon>
        <taxon>Harpacticoida</taxon>
        <taxon>Harpacticidae</taxon>
        <taxon>Tigriopus</taxon>
    </lineage>
</organism>
<proteinExistence type="predicted"/>
<dbReference type="AlphaFoldDB" id="A0A553PA92"/>
<evidence type="ECO:0008006" key="4">
    <source>
        <dbReference type="Google" id="ProtNLM"/>
    </source>
</evidence>
<keyword evidence="3" id="KW-1185">Reference proteome</keyword>
<evidence type="ECO:0000313" key="3">
    <source>
        <dbReference type="Proteomes" id="UP000318571"/>
    </source>
</evidence>
<dbReference type="Proteomes" id="UP000318571">
    <property type="component" value="Chromosome 2"/>
</dbReference>
<sequence>MICDKRKTSSGVKNGLDSDDKEDGDVTSEGLRGPKLSRLNDDAPVESGDRNLETEFNTLKTLIPGLSERTNLEELDIIDACVLYIQALRNQLCPRSRNNSCRSLDPTKVLPSSSGTSSASEGFELVQEQEHPVEDPVSLDIAPSDKEPEELSDSNEIDEEDKENADRPTSDL</sequence>
<feature type="region of interest" description="Disordered" evidence="1">
    <location>
        <begin position="95"/>
        <end position="172"/>
    </location>
</feature>
<dbReference type="Gene3D" id="4.10.280.10">
    <property type="entry name" value="Helix-loop-helix DNA-binding domain"/>
    <property type="match status" value="1"/>
</dbReference>
<accession>A0A553PA92</accession>
<feature type="compositionally biased region" description="Acidic residues" evidence="1">
    <location>
        <begin position="17"/>
        <end position="26"/>
    </location>
</feature>
<evidence type="ECO:0000256" key="1">
    <source>
        <dbReference type="SAM" id="MobiDB-lite"/>
    </source>
</evidence>
<dbReference type="GO" id="GO:0046983">
    <property type="term" value="F:protein dimerization activity"/>
    <property type="evidence" value="ECO:0007669"/>
    <property type="project" value="InterPro"/>
</dbReference>
<comment type="caution">
    <text evidence="2">The sequence shown here is derived from an EMBL/GenBank/DDBJ whole genome shotgun (WGS) entry which is preliminary data.</text>
</comment>
<gene>
    <name evidence="2" type="ORF">TCAL_00591</name>
</gene>
<name>A0A553PA92_TIGCA</name>
<dbReference type="EMBL" id="VCGU01000005">
    <property type="protein sequence ID" value="TRY74602.1"/>
    <property type="molecule type" value="Genomic_DNA"/>
</dbReference>